<comment type="caution">
    <text evidence="3">The sequence shown here is derived from an EMBL/GenBank/DDBJ whole genome shotgun (WGS) entry which is preliminary data.</text>
</comment>
<name>A0A6L8MSK9_9BURK</name>
<evidence type="ECO:0000313" key="3">
    <source>
        <dbReference type="EMBL" id="MYM85004.1"/>
    </source>
</evidence>
<reference evidence="3 4" key="1">
    <citation type="submission" date="2019-12" db="EMBL/GenBank/DDBJ databases">
        <title>Novel species isolated from a subtropical stream in China.</title>
        <authorList>
            <person name="Lu H."/>
        </authorList>
    </citation>
    <scope>NUCLEOTIDE SEQUENCE [LARGE SCALE GENOMIC DNA]</scope>
    <source>
        <strain evidence="3 4">FT50W</strain>
    </source>
</reference>
<evidence type="ECO:0000256" key="1">
    <source>
        <dbReference type="SAM" id="MobiDB-lite"/>
    </source>
</evidence>
<dbReference type="InterPro" id="IPR036182">
    <property type="entry name" value="PCuAC_sf"/>
</dbReference>
<protein>
    <submittedName>
        <fullName evidence="3">Copper chaperone PCu(A)C</fullName>
    </submittedName>
</protein>
<evidence type="ECO:0000256" key="2">
    <source>
        <dbReference type="SAM" id="SignalP"/>
    </source>
</evidence>
<gene>
    <name evidence="3" type="ORF">GTP44_24035</name>
</gene>
<feature type="region of interest" description="Disordered" evidence="1">
    <location>
        <begin position="134"/>
        <end position="159"/>
    </location>
</feature>
<dbReference type="Gene3D" id="2.60.40.1890">
    <property type="entry name" value="PCu(A)C copper chaperone"/>
    <property type="match status" value="1"/>
</dbReference>
<dbReference type="PANTHER" id="PTHR36302:SF1">
    <property type="entry name" value="COPPER CHAPERONE PCU(A)C"/>
    <property type="match status" value="1"/>
</dbReference>
<keyword evidence="2" id="KW-0732">Signal</keyword>
<dbReference type="Proteomes" id="UP000474565">
    <property type="component" value="Unassembled WGS sequence"/>
</dbReference>
<proteinExistence type="predicted"/>
<dbReference type="PANTHER" id="PTHR36302">
    <property type="entry name" value="BLR7088 PROTEIN"/>
    <property type="match status" value="1"/>
</dbReference>
<accession>A0A6L8MSK9</accession>
<dbReference type="SUPFAM" id="SSF110087">
    <property type="entry name" value="DR1885-like metal-binding protein"/>
    <property type="match status" value="1"/>
</dbReference>
<organism evidence="3 4">
    <name type="scientific">Duganella lactea</name>
    <dbReference type="NCBI Taxonomy" id="2692173"/>
    <lineage>
        <taxon>Bacteria</taxon>
        <taxon>Pseudomonadati</taxon>
        <taxon>Pseudomonadota</taxon>
        <taxon>Betaproteobacteria</taxon>
        <taxon>Burkholderiales</taxon>
        <taxon>Oxalobacteraceae</taxon>
        <taxon>Telluria group</taxon>
        <taxon>Duganella</taxon>
    </lineage>
</organism>
<feature type="chain" id="PRO_5027070922" evidence="2">
    <location>
        <begin position="22"/>
        <end position="159"/>
    </location>
</feature>
<dbReference type="InterPro" id="IPR058248">
    <property type="entry name" value="Lxx211020-like"/>
</dbReference>
<sequence length="159" mass="16832">MSSIKHFVIVAACLLAATAQAQVTVKQAWVRATVVQQNATGAFMQVHSPSPVRLVAASSPLTPTVEVHEMAMQNDVMTMRQIPAIEIGAGKTVELKPGGYHIMLLKLTQQVKVGDIVPLTLEFEAADGKRQTVKVDAPARPLNASPVGEAHSGHGGKAH</sequence>
<dbReference type="InterPro" id="IPR007410">
    <property type="entry name" value="LpqE-like"/>
</dbReference>
<evidence type="ECO:0000313" key="4">
    <source>
        <dbReference type="Proteomes" id="UP000474565"/>
    </source>
</evidence>
<feature type="signal peptide" evidence="2">
    <location>
        <begin position="1"/>
        <end position="21"/>
    </location>
</feature>
<dbReference type="RefSeq" id="WP_161021403.1">
    <property type="nucleotide sequence ID" value="NZ_WWCP01000045.1"/>
</dbReference>
<dbReference type="Pfam" id="PF04314">
    <property type="entry name" value="PCuAC"/>
    <property type="match status" value="1"/>
</dbReference>
<dbReference type="AlphaFoldDB" id="A0A6L8MSK9"/>
<dbReference type="EMBL" id="WWCP01000045">
    <property type="protein sequence ID" value="MYM85004.1"/>
    <property type="molecule type" value="Genomic_DNA"/>
</dbReference>